<dbReference type="InterPro" id="IPR002104">
    <property type="entry name" value="Integrase_catalytic"/>
</dbReference>
<keyword evidence="1" id="KW-0233">DNA recombination</keyword>
<organism evidence="3 4">
    <name type="scientific">Cryobacterium breve</name>
    <dbReference type="NCBI Taxonomy" id="1259258"/>
    <lineage>
        <taxon>Bacteria</taxon>
        <taxon>Bacillati</taxon>
        <taxon>Actinomycetota</taxon>
        <taxon>Actinomycetes</taxon>
        <taxon>Micrococcales</taxon>
        <taxon>Microbacteriaceae</taxon>
        <taxon>Cryobacterium</taxon>
    </lineage>
</organism>
<dbReference type="InterPro" id="IPR013762">
    <property type="entry name" value="Integrase-like_cat_sf"/>
</dbReference>
<evidence type="ECO:0000259" key="2">
    <source>
        <dbReference type="PROSITE" id="PS51898"/>
    </source>
</evidence>
<comment type="caution">
    <text evidence="3">The sequence shown here is derived from an EMBL/GenBank/DDBJ whole genome shotgun (WGS) entry which is preliminary data.</text>
</comment>
<evidence type="ECO:0000256" key="1">
    <source>
        <dbReference type="ARBA" id="ARBA00023172"/>
    </source>
</evidence>
<dbReference type="Gene3D" id="1.10.443.10">
    <property type="entry name" value="Intergrase catalytic core"/>
    <property type="match status" value="1"/>
</dbReference>
<dbReference type="Pfam" id="PF00589">
    <property type="entry name" value="Phage_integrase"/>
    <property type="match status" value="1"/>
</dbReference>
<dbReference type="SUPFAM" id="SSF56349">
    <property type="entry name" value="DNA breaking-rejoining enzymes"/>
    <property type="match status" value="1"/>
</dbReference>
<proteinExistence type="predicted"/>
<dbReference type="EMBL" id="SOGJ01000015">
    <property type="protein sequence ID" value="TFC99387.1"/>
    <property type="molecule type" value="Genomic_DNA"/>
</dbReference>
<name>A0ABY2J4V3_9MICO</name>
<feature type="domain" description="Tyr recombinase" evidence="2">
    <location>
        <begin position="1"/>
        <end position="78"/>
    </location>
</feature>
<dbReference type="Proteomes" id="UP000298355">
    <property type="component" value="Unassembled WGS sequence"/>
</dbReference>
<evidence type="ECO:0000313" key="3">
    <source>
        <dbReference type="EMBL" id="TFC99387.1"/>
    </source>
</evidence>
<reference evidence="3 4" key="1">
    <citation type="submission" date="2019-03" db="EMBL/GenBank/DDBJ databases">
        <title>Genomics of glacier-inhabiting Cryobacterium strains.</title>
        <authorList>
            <person name="Liu Q."/>
            <person name="Xin Y.-H."/>
        </authorList>
    </citation>
    <scope>NUCLEOTIDE SEQUENCE [LARGE SCALE GENOMIC DNA]</scope>
    <source>
        <strain evidence="3 4">TMT4-23</strain>
    </source>
</reference>
<dbReference type="PROSITE" id="PS51898">
    <property type="entry name" value="TYR_RECOMBINASE"/>
    <property type="match status" value="1"/>
</dbReference>
<sequence>MPNEHVFVGTRGGVVLRNRVFRRGWVDAAAVKIGEPGPTPHDLRRTCASLAVSAGANVKALQRMLGHASAKENLDTYE</sequence>
<dbReference type="InterPro" id="IPR011010">
    <property type="entry name" value="DNA_brk_join_enz"/>
</dbReference>
<accession>A0ABY2J4V3</accession>
<evidence type="ECO:0000313" key="4">
    <source>
        <dbReference type="Proteomes" id="UP000298355"/>
    </source>
</evidence>
<protein>
    <recommendedName>
        <fullName evidence="2">Tyr recombinase domain-containing protein</fullName>
    </recommendedName>
</protein>
<keyword evidence="4" id="KW-1185">Reference proteome</keyword>
<gene>
    <name evidence="3" type="ORF">E3O65_05955</name>
</gene>